<dbReference type="GeneID" id="73467843"/>
<accession>A0A8J5QGJ3</accession>
<feature type="compositionally biased region" description="Polar residues" evidence="1">
    <location>
        <begin position="30"/>
        <end position="49"/>
    </location>
</feature>
<feature type="compositionally biased region" description="Polar residues" evidence="1">
    <location>
        <begin position="267"/>
        <end position="276"/>
    </location>
</feature>
<feature type="compositionally biased region" description="Basic residues" evidence="1">
    <location>
        <begin position="277"/>
        <end position="287"/>
    </location>
</feature>
<dbReference type="AlphaFoldDB" id="A0A8J5QGJ3"/>
<feature type="compositionally biased region" description="Polar residues" evidence="1">
    <location>
        <begin position="1"/>
        <end position="12"/>
    </location>
</feature>
<organism evidence="2 3">
    <name type="scientific">[Candida] subhashii</name>
    <dbReference type="NCBI Taxonomy" id="561895"/>
    <lineage>
        <taxon>Eukaryota</taxon>
        <taxon>Fungi</taxon>
        <taxon>Dikarya</taxon>
        <taxon>Ascomycota</taxon>
        <taxon>Saccharomycotina</taxon>
        <taxon>Pichiomycetes</taxon>
        <taxon>Debaryomycetaceae</taxon>
        <taxon>Spathaspora</taxon>
    </lineage>
</organism>
<evidence type="ECO:0000313" key="2">
    <source>
        <dbReference type="EMBL" id="KAG7665354.1"/>
    </source>
</evidence>
<feature type="compositionally biased region" description="Low complexity" evidence="1">
    <location>
        <begin position="50"/>
        <end position="79"/>
    </location>
</feature>
<sequence>MSSHDNANQAYSNGGYRKNSPVCGPPPPGSTGNKLPSASNLGISSFLNNPSSAAPSSSSPITTTTSLPSISPPSTQQLPRSMIVGPPQQQQQQQQQQHQLARPQLPMYQSQSQYGSQMSPQLPRIHQLPHQQQQQPVTSTTELQSQSHPPQFQRISEQQQQQPPQLLSQQQQQQQSPIFAPQKRASFSASTQTEEIQKHEDKSAHVHNHPHHHHHHHHHHHPVAAHRHHHHHHHHHHKKSDGGDDKEVSTNDTGPKLTEQDEVVKQETPNQITQQPHTKRISRIRKPHPNLNIEPIVEIIKQYFPKRQYLGTIIYNPTTTWDTIQTPQLYGLKPEHQLRFQEIKLAYQSRKTSQPGIGTRYIPCIPALPAEYVNSIMEIKIPFRYLVGFMQDMNNGIVRREVWGGAGGIYTDDSDIVEVLCHLGLFDEDNGVDLSRWNVNWKPEYFIRPLEAGEEDREGKGEEDREEGGRVDRGIYGDLSVEILLLPTLPQYIGYYNHGINSRSWDSRKNQHSGLSYCVYNLKWEKRDSYLGEKSIYKRYEFELQQDIIDNEELNKEKQGWQFNYVNIFF</sequence>
<evidence type="ECO:0008006" key="4">
    <source>
        <dbReference type="Google" id="ProtNLM"/>
    </source>
</evidence>
<feature type="region of interest" description="Disordered" evidence="1">
    <location>
        <begin position="1"/>
        <end position="287"/>
    </location>
</feature>
<dbReference type="OrthoDB" id="3596986at2759"/>
<feature type="compositionally biased region" description="Basic residues" evidence="1">
    <location>
        <begin position="205"/>
        <end position="239"/>
    </location>
</feature>
<feature type="compositionally biased region" description="Low complexity" evidence="1">
    <location>
        <begin position="149"/>
        <end position="182"/>
    </location>
</feature>
<feature type="compositionally biased region" description="Low complexity" evidence="1">
    <location>
        <begin position="88"/>
        <end position="99"/>
    </location>
</feature>
<dbReference type="InterPro" id="IPR013951">
    <property type="entry name" value="Rxt3"/>
</dbReference>
<dbReference type="Proteomes" id="UP000694255">
    <property type="component" value="Unassembled WGS sequence"/>
</dbReference>
<feature type="compositionally biased region" description="Basic and acidic residues" evidence="1">
    <location>
        <begin position="240"/>
        <end position="249"/>
    </location>
</feature>
<comment type="caution">
    <text evidence="2">The sequence shown here is derived from an EMBL/GenBank/DDBJ whole genome shotgun (WGS) entry which is preliminary data.</text>
</comment>
<gene>
    <name evidence="2" type="ORF">J8A68_001042</name>
</gene>
<reference evidence="2 3" key="1">
    <citation type="journal article" date="2021" name="DNA Res.">
        <title>Genome analysis of Candida subhashii reveals its hybrid nature and dual mitochondrial genome conformations.</title>
        <authorList>
            <person name="Mixao V."/>
            <person name="Hegedusova E."/>
            <person name="Saus E."/>
            <person name="Pryszcz L.P."/>
            <person name="Cillingova A."/>
            <person name="Nosek J."/>
            <person name="Gabaldon T."/>
        </authorList>
    </citation>
    <scope>NUCLEOTIDE SEQUENCE [LARGE SCALE GENOMIC DNA]</scope>
    <source>
        <strain evidence="2 3">CBS 10753</strain>
    </source>
</reference>
<feature type="compositionally biased region" description="Polar residues" evidence="1">
    <location>
        <begin position="137"/>
        <end position="148"/>
    </location>
</feature>
<proteinExistence type="predicted"/>
<evidence type="ECO:0000313" key="3">
    <source>
        <dbReference type="Proteomes" id="UP000694255"/>
    </source>
</evidence>
<dbReference type="Pfam" id="PF08642">
    <property type="entry name" value="Rxt3"/>
    <property type="match status" value="1"/>
</dbReference>
<evidence type="ECO:0000256" key="1">
    <source>
        <dbReference type="SAM" id="MobiDB-lite"/>
    </source>
</evidence>
<feature type="compositionally biased region" description="Basic and acidic residues" evidence="1">
    <location>
        <begin position="195"/>
        <end position="204"/>
    </location>
</feature>
<protein>
    <recommendedName>
        <fullName evidence="4">Rxt3-domain-containing protein</fullName>
    </recommendedName>
</protein>
<keyword evidence="3" id="KW-1185">Reference proteome</keyword>
<name>A0A8J5QGJ3_9ASCO</name>
<dbReference type="EMBL" id="JAGSYN010000050">
    <property type="protein sequence ID" value="KAG7665354.1"/>
    <property type="molecule type" value="Genomic_DNA"/>
</dbReference>
<feature type="compositionally biased region" description="Low complexity" evidence="1">
    <location>
        <begin position="106"/>
        <end position="136"/>
    </location>
</feature>
<dbReference type="RefSeq" id="XP_049265586.1">
    <property type="nucleotide sequence ID" value="XM_049404653.1"/>
</dbReference>
<feature type="compositionally biased region" description="Polar residues" evidence="1">
    <location>
        <begin position="185"/>
        <end position="194"/>
    </location>
</feature>